<keyword evidence="4" id="KW-0378">Hydrolase</keyword>
<dbReference type="InterPro" id="IPR001279">
    <property type="entry name" value="Metallo-B-lactamas"/>
</dbReference>
<proteinExistence type="inferred from homology"/>
<sequence>MRPPGNPAPVTAIQAIRYARHERTAQANFTRAVDDHDLPMPLDYYVWAIHRDGHPPVIVDTGFGAQAAAARGREITRPIRKSLRDAGIDRLGVEDVILTHLHYDHAGGLDDFPNARFHVQDAELAWATSRHVCDETARAPFDGEPVAELVRRLYAGRVVFHDGDEEFAPGIALRLAHGHTAGLQLVVCDTARGPVVLASDAAHLYANITRKLPFPIFVDEEDYARAQARALDLAGGSLDHLIPGHDPLVLACFESENDIALVDLPPHTPVTEML</sequence>
<evidence type="ECO:0000259" key="6">
    <source>
        <dbReference type="SMART" id="SM00849"/>
    </source>
</evidence>
<dbReference type="InterPro" id="IPR036866">
    <property type="entry name" value="RibonucZ/Hydroxyglut_hydro"/>
</dbReference>
<evidence type="ECO:0000313" key="8">
    <source>
        <dbReference type="Proteomes" id="UP001500518"/>
    </source>
</evidence>
<keyword evidence="8" id="KW-1185">Reference proteome</keyword>
<keyword evidence="5" id="KW-0862">Zinc</keyword>
<reference evidence="8" key="1">
    <citation type="journal article" date="2019" name="Int. J. Syst. Evol. Microbiol.">
        <title>The Global Catalogue of Microorganisms (GCM) 10K type strain sequencing project: providing services to taxonomists for standard genome sequencing and annotation.</title>
        <authorList>
            <consortium name="The Broad Institute Genomics Platform"/>
            <consortium name="The Broad Institute Genome Sequencing Center for Infectious Disease"/>
            <person name="Wu L."/>
            <person name="Ma J."/>
        </authorList>
    </citation>
    <scope>NUCLEOTIDE SEQUENCE [LARGE SCALE GENOMIC DNA]</scope>
    <source>
        <strain evidence="8">JCM 18014</strain>
    </source>
</reference>
<dbReference type="SUPFAM" id="SSF56281">
    <property type="entry name" value="Metallo-hydrolase/oxidoreductase"/>
    <property type="match status" value="1"/>
</dbReference>
<feature type="domain" description="Metallo-beta-lactamase" evidence="6">
    <location>
        <begin position="43"/>
        <end position="245"/>
    </location>
</feature>
<dbReference type="RefSeq" id="WP_346032994.1">
    <property type="nucleotide sequence ID" value="NZ_BAABHV010000010.1"/>
</dbReference>
<comment type="similarity">
    <text evidence="2">Belongs to the metallo-beta-lactamase superfamily.</text>
</comment>
<protein>
    <submittedName>
        <fullName evidence="7">N-acyl homoserine lactonase family protein</fullName>
    </submittedName>
</protein>
<evidence type="ECO:0000256" key="5">
    <source>
        <dbReference type="ARBA" id="ARBA00022833"/>
    </source>
</evidence>
<evidence type="ECO:0000313" key="7">
    <source>
        <dbReference type="EMBL" id="GAA5056112.1"/>
    </source>
</evidence>
<comment type="cofactor">
    <cofactor evidence="1">
        <name>Zn(2+)</name>
        <dbReference type="ChEBI" id="CHEBI:29105"/>
    </cofactor>
</comment>
<evidence type="ECO:0000256" key="1">
    <source>
        <dbReference type="ARBA" id="ARBA00001947"/>
    </source>
</evidence>
<evidence type="ECO:0000256" key="2">
    <source>
        <dbReference type="ARBA" id="ARBA00007749"/>
    </source>
</evidence>
<dbReference type="Pfam" id="PF00753">
    <property type="entry name" value="Lactamase_B"/>
    <property type="match status" value="1"/>
</dbReference>
<accession>A0ABP9KFC8</accession>
<dbReference type="InterPro" id="IPR051013">
    <property type="entry name" value="MBL_superfamily_lactonases"/>
</dbReference>
<keyword evidence="3" id="KW-0479">Metal-binding</keyword>
<dbReference type="SMART" id="SM00849">
    <property type="entry name" value="Lactamase_B"/>
    <property type="match status" value="1"/>
</dbReference>
<comment type="caution">
    <text evidence="7">The sequence shown here is derived from an EMBL/GenBank/DDBJ whole genome shotgun (WGS) entry which is preliminary data.</text>
</comment>
<dbReference type="Gene3D" id="3.60.15.10">
    <property type="entry name" value="Ribonuclease Z/Hydroxyacylglutathione hydrolase-like"/>
    <property type="match status" value="1"/>
</dbReference>
<dbReference type="EMBL" id="BAABHV010000010">
    <property type="protein sequence ID" value="GAA5056112.1"/>
    <property type="molecule type" value="Genomic_DNA"/>
</dbReference>
<evidence type="ECO:0000256" key="4">
    <source>
        <dbReference type="ARBA" id="ARBA00022801"/>
    </source>
</evidence>
<gene>
    <name evidence="7" type="ORF">GCM10023208_20600</name>
</gene>
<dbReference type="CDD" id="cd07729">
    <property type="entry name" value="AHL_lactonase_MBL-fold"/>
    <property type="match status" value="1"/>
</dbReference>
<organism evidence="7 8">
    <name type="scientific">Erythrobacter westpacificensis</name>
    <dbReference type="NCBI Taxonomy" id="1055231"/>
    <lineage>
        <taxon>Bacteria</taxon>
        <taxon>Pseudomonadati</taxon>
        <taxon>Pseudomonadota</taxon>
        <taxon>Alphaproteobacteria</taxon>
        <taxon>Sphingomonadales</taxon>
        <taxon>Erythrobacteraceae</taxon>
        <taxon>Erythrobacter/Porphyrobacter group</taxon>
        <taxon>Erythrobacter</taxon>
    </lineage>
</organism>
<dbReference type="PANTHER" id="PTHR42978:SF7">
    <property type="entry name" value="METALLO-HYDROLASE RV2300C-RELATED"/>
    <property type="match status" value="1"/>
</dbReference>
<evidence type="ECO:0000256" key="3">
    <source>
        <dbReference type="ARBA" id="ARBA00022723"/>
    </source>
</evidence>
<name>A0ABP9KFC8_9SPHN</name>
<dbReference type="Proteomes" id="UP001500518">
    <property type="component" value="Unassembled WGS sequence"/>
</dbReference>
<dbReference type="PANTHER" id="PTHR42978">
    <property type="entry name" value="QUORUM-QUENCHING LACTONASE YTNP-RELATED-RELATED"/>
    <property type="match status" value="1"/>
</dbReference>